<evidence type="ECO:0000313" key="2">
    <source>
        <dbReference type="EMBL" id="SFC12486.1"/>
    </source>
</evidence>
<dbReference type="EMBL" id="FOLQ01000001">
    <property type="protein sequence ID" value="SFC12486.1"/>
    <property type="molecule type" value="Genomic_DNA"/>
</dbReference>
<keyword evidence="3" id="KW-1185">Reference proteome</keyword>
<dbReference type="AlphaFoldDB" id="A0A1I1GLY9"/>
<dbReference type="Proteomes" id="UP000198598">
    <property type="component" value="Unassembled WGS sequence"/>
</dbReference>
<feature type="region of interest" description="Disordered" evidence="1">
    <location>
        <begin position="35"/>
        <end position="54"/>
    </location>
</feature>
<proteinExistence type="predicted"/>
<reference evidence="2 3" key="1">
    <citation type="submission" date="2016-10" db="EMBL/GenBank/DDBJ databases">
        <authorList>
            <person name="de Groot N.N."/>
        </authorList>
    </citation>
    <scope>NUCLEOTIDE SEQUENCE [LARGE SCALE GENOMIC DNA]</scope>
    <source>
        <strain evidence="2 3">DSM 26130</strain>
    </source>
</reference>
<gene>
    <name evidence="2" type="ORF">SAMN05216167_101507</name>
</gene>
<organism evidence="2 3">
    <name type="scientific">Spirosoma endophyticum</name>
    <dbReference type="NCBI Taxonomy" id="662367"/>
    <lineage>
        <taxon>Bacteria</taxon>
        <taxon>Pseudomonadati</taxon>
        <taxon>Bacteroidota</taxon>
        <taxon>Cytophagia</taxon>
        <taxon>Cytophagales</taxon>
        <taxon>Cytophagaceae</taxon>
        <taxon>Spirosoma</taxon>
    </lineage>
</organism>
<sequence length="54" mass="6239">MNKTLTLNQPESSILKCMAEDKETVEAYFKNGDKSEKPEGIRFVKPISVRPRRK</sequence>
<evidence type="ECO:0000313" key="3">
    <source>
        <dbReference type="Proteomes" id="UP000198598"/>
    </source>
</evidence>
<protein>
    <submittedName>
        <fullName evidence="2">Uncharacterized protein</fullName>
    </submittedName>
</protein>
<accession>A0A1I1GLY9</accession>
<name>A0A1I1GLY9_9BACT</name>
<evidence type="ECO:0000256" key="1">
    <source>
        <dbReference type="SAM" id="MobiDB-lite"/>
    </source>
</evidence>